<dbReference type="OrthoDB" id="6510177at2759"/>
<gene>
    <name evidence="10" type="ORF">EVEC_LOCUS3252</name>
</gene>
<reference evidence="10 11" key="2">
    <citation type="submission" date="2018-10" db="EMBL/GenBank/DDBJ databases">
        <authorList>
            <consortium name="Pathogen Informatics"/>
        </authorList>
    </citation>
    <scope>NUCLEOTIDE SEQUENCE [LARGE SCALE GENOMIC DNA]</scope>
</reference>
<feature type="transmembrane region" description="Helical" evidence="8">
    <location>
        <begin position="687"/>
        <end position="708"/>
    </location>
</feature>
<evidence type="ECO:0000256" key="8">
    <source>
        <dbReference type="SAM" id="Phobius"/>
    </source>
</evidence>
<dbReference type="PANTHER" id="PTHR10796">
    <property type="entry name" value="PATCHED-RELATED"/>
    <property type="match status" value="1"/>
</dbReference>
<dbReference type="GO" id="GO:0006897">
    <property type="term" value="P:endocytosis"/>
    <property type="evidence" value="ECO:0007669"/>
    <property type="project" value="TreeGrafter"/>
</dbReference>
<reference evidence="12" key="1">
    <citation type="submission" date="2016-04" db="UniProtKB">
        <authorList>
            <consortium name="WormBaseParasite"/>
        </authorList>
    </citation>
    <scope>IDENTIFICATION</scope>
</reference>
<dbReference type="PROSITE" id="PS50156">
    <property type="entry name" value="SSD"/>
    <property type="match status" value="1"/>
</dbReference>
<feature type="transmembrane region" description="Helical" evidence="8">
    <location>
        <begin position="661"/>
        <end position="680"/>
    </location>
</feature>
<keyword evidence="5 8" id="KW-1133">Transmembrane helix</keyword>
<keyword evidence="4 8" id="KW-0812">Transmembrane</keyword>
<dbReference type="EMBL" id="UXUI01007545">
    <property type="protein sequence ID" value="VDD88109.1"/>
    <property type="molecule type" value="Genomic_DNA"/>
</dbReference>
<keyword evidence="11" id="KW-1185">Reference proteome</keyword>
<keyword evidence="3" id="KW-1003">Cell membrane</keyword>
<feature type="transmembrane region" description="Helical" evidence="8">
    <location>
        <begin position="782"/>
        <end position="812"/>
    </location>
</feature>
<feature type="domain" description="SSD" evidence="9">
    <location>
        <begin position="248"/>
        <end position="405"/>
    </location>
</feature>
<dbReference type="AlphaFoldDB" id="A0A0N4V0U1"/>
<keyword evidence="7" id="KW-0325">Glycoprotein</keyword>
<feature type="transmembrane region" description="Helical" evidence="8">
    <location>
        <begin position="249"/>
        <end position="268"/>
    </location>
</feature>
<evidence type="ECO:0000256" key="6">
    <source>
        <dbReference type="ARBA" id="ARBA00023136"/>
    </source>
</evidence>
<evidence type="ECO:0000313" key="12">
    <source>
        <dbReference type="WBParaSite" id="EVEC_0000354401-mRNA-1"/>
    </source>
</evidence>
<feature type="transmembrane region" description="Helical" evidence="8">
    <location>
        <begin position="21"/>
        <end position="45"/>
    </location>
</feature>
<feature type="transmembrane region" description="Helical" evidence="8">
    <location>
        <begin position="351"/>
        <end position="368"/>
    </location>
</feature>
<proteinExistence type="inferred from homology"/>
<dbReference type="GO" id="GO:0030659">
    <property type="term" value="C:cytoplasmic vesicle membrane"/>
    <property type="evidence" value="ECO:0007669"/>
    <property type="project" value="TreeGrafter"/>
</dbReference>
<evidence type="ECO:0000256" key="5">
    <source>
        <dbReference type="ARBA" id="ARBA00022989"/>
    </source>
</evidence>
<feature type="transmembrane region" description="Helical" evidence="8">
    <location>
        <begin position="756"/>
        <end position="776"/>
    </location>
</feature>
<evidence type="ECO:0000256" key="1">
    <source>
        <dbReference type="ARBA" id="ARBA00004651"/>
    </source>
</evidence>
<name>A0A0N4V0U1_ENTVE</name>
<protein>
    <submittedName>
        <fullName evidence="12">SSD domain-containing protein</fullName>
    </submittedName>
</protein>
<evidence type="ECO:0000256" key="4">
    <source>
        <dbReference type="ARBA" id="ARBA00022692"/>
    </source>
</evidence>
<sequence>MGLIQLLERNIASFFRRMGNFLGLHPLKVIIIVMILTGITSLGLLNFEEINNIRTEYSPINAPSRKEYKMARTFLGQNGTMDPSYVVIQAKDGGSLLRDEYRDTIIRLTRTLQTNVTIEYKGRQYGFRDLCGPYCEMNTAFLAFLKLYDPNSPSTYTYPTIEFYGTHAFIGNSVYGIKLKPGTKFLESFSTAVEPFFIVGPEKRRDMLYQWVLAAQREFKRDEWSILKVGMTGDNLISEEVRRMGFETAPLIAGSMAAIIVFVVCGSFRQNPARSKPWESLFGCIIPLMALVTSTGIISAFGLQFQSIVVASLFLVLSVGVDDLFIILRAWDQTQTDAPINERLAKTLEDAGPSITISSLTNALSFAIGITSQTPAVRTFSIYSCIAIVICYFYQLLLFSSVLALSGIRERKGYQSILCCLKANPQAHNRSVEWVTNFQAWIIKNWSHLATKWHTRFVLLAIMLVYYYISVVGIQNLRSDISIDKMALPDSYLHEFQYTYETALRDMMPISILIMKPGDLRNPKQVERIKNMVREYENCIYSYGNESTFFWFKQYEDFLSVYSETDEFTYVEIPTFFNSTTYFFLSSFVQMNESACYENDPACIKAFIVLTNFHKVVKFHEMIPAVTAWREIAKKYADLEVYPYSDRSPFVDQTMTIETTALSSVMAALFCTATACFFFIPNITCILCAVYSVFSISIGIFGILSLWGVDLDPLSTAALLMAIGLSVDFTAHTTYHYYRTKESTSEKRLEVTLTRIGWPLMQVGLSTILALLPLMFKRSYLALVFIKTVMVVVTLGMVHGLIIMPAVLTAIIPDKNGLAISSFFQQVNIKIF</sequence>
<evidence type="ECO:0000313" key="11">
    <source>
        <dbReference type="Proteomes" id="UP000274131"/>
    </source>
</evidence>
<dbReference type="InterPro" id="IPR003392">
    <property type="entry name" value="PTHD_SSD"/>
</dbReference>
<comment type="subcellular location">
    <subcellularLocation>
        <location evidence="1">Cell membrane</location>
        <topology evidence="1">Multi-pass membrane protein</topology>
    </subcellularLocation>
</comment>
<evidence type="ECO:0000313" key="10">
    <source>
        <dbReference type="EMBL" id="VDD88109.1"/>
    </source>
</evidence>
<evidence type="ECO:0000256" key="3">
    <source>
        <dbReference type="ARBA" id="ARBA00022475"/>
    </source>
</evidence>
<dbReference type="Gene3D" id="1.20.1640.10">
    <property type="entry name" value="Multidrug efflux transporter AcrB transmembrane domain"/>
    <property type="match status" value="2"/>
</dbReference>
<dbReference type="SUPFAM" id="SSF82866">
    <property type="entry name" value="Multidrug efflux transporter AcrB transmembrane domain"/>
    <property type="match status" value="2"/>
</dbReference>
<feature type="transmembrane region" description="Helical" evidence="8">
    <location>
        <begin position="280"/>
        <end position="302"/>
    </location>
</feature>
<feature type="transmembrane region" description="Helical" evidence="8">
    <location>
        <begin position="380"/>
        <end position="405"/>
    </location>
</feature>
<evidence type="ECO:0000256" key="7">
    <source>
        <dbReference type="ARBA" id="ARBA00023180"/>
    </source>
</evidence>
<dbReference type="Pfam" id="PF02460">
    <property type="entry name" value="Patched"/>
    <property type="match status" value="1"/>
</dbReference>
<feature type="transmembrane region" description="Helical" evidence="8">
    <location>
        <begin position="714"/>
        <end position="735"/>
    </location>
</feature>
<feature type="transmembrane region" description="Helical" evidence="8">
    <location>
        <begin position="308"/>
        <end position="331"/>
    </location>
</feature>
<dbReference type="PANTHER" id="PTHR10796:SF104">
    <property type="entry name" value="SSD DOMAIN-CONTAINING PROTEIN"/>
    <property type="match status" value="1"/>
</dbReference>
<keyword evidence="6 8" id="KW-0472">Membrane</keyword>
<dbReference type="InterPro" id="IPR051697">
    <property type="entry name" value="Patched_domain-protein"/>
</dbReference>
<comment type="similarity">
    <text evidence="2">Belongs to the patched family.</text>
</comment>
<feature type="transmembrane region" description="Helical" evidence="8">
    <location>
        <begin position="457"/>
        <end position="477"/>
    </location>
</feature>
<accession>A0A0N4V0U1</accession>
<dbReference type="Proteomes" id="UP000274131">
    <property type="component" value="Unassembled WGS sequence"/>
</dbReference>
<dbReference type="GO" id="GO:0005886">
    <property type="term" value="C:plasma membrane"/>
    <property type="evidence" value="ECO:0007669"/>
    <property type="project" value="UniProtKB-SubCell"/>
</dbReference>
<evidence type="ECO:0000259" key="9">
    <source>
        <dbReference type="PROSITE" id="PS50156"/>
    </source>
</evidence>
<organism evidence="12">
    <name type="scientific">Enterobius vermicularis</name>
    <name type="common">Human pinworm</name>
    <dbReference type="NCBI Taxonomy" id="51028"/>
    <lineage>
        <taxon>Eukaryota</taxon>
        <taxon>Metazoa</taxon>
        <taxon>Ecdysozoa</taxon>
        <taxon>Nematoda</taxon>
        <taxon>Chromadorea</taxon>
        <taxon>Rhabditida</taxon>
        <taxon>Spirurina</taxon>
        <taxon>Oxyuridomorpha</taxon>
        <taxon>Oxyuroidea</taxon>
        <taxon>Oxyuridae</taxon>
        <taxon>Enterobius</taxon>
    </lineage>
</organism>
<evidence type="ECO:0000256" key="2">
    <source>
        <dbReference type="ARBA" id="ARBA00005585"/>
    </source>
</evidence>
<dbReference type="InterPro" id="IPR000731">
    <property type="entry name" value="SSD"/>
</dbReference>
<dbReference type="GO" id="GO:0018996">
    <property type="term" value="P:molting cycle, collagen and cuticulin-based cuticle"/>
    <property type="evidence" value="ECO:0007669"/>
    <property type="project" value="TreeGrafter"/>
</dbReference>
<dbReference type="WBParaSite" id="EVEC_0000354401-mRNA-1">
    <property type="protein sequence ID" value="EVEC_0000354401-mRNA-1"/>
    <property type="gene ID" value="EVEC_0000354401"/>
</dbReference>
<dbReference type="FunFam" id="1.20.1640.10:FF:000013">
    <property type="entry name" value="PaTched Related family"/>
    <property type="match status" value="1"/>
</dbReference>